<accession>A0A6B3TUD2</accession>
<dbReference type="Proteomes" id="UP000481621">
    <property type="component" value="Unassembled WGS sequence"/>
</dbReference>
<dbReference type="EMBL" id="JAAIUV010000024">
    <property type="protein sequence ID" value="NEX79889.1"/>
    <property type="molecule type" value="Genomic_DNA"/>
</dbReference>
<gene>
    <name evidence="4" type="ORF">G4Z05_13585</name>
</gene>
<evidence type="ECO:0000256" key="1">
    <source>
        <dbReference type="PROSITE-ProRule" id="PRU00285"/>
    </source>
</evidence>
<organism evidence="4 5">
    <name type="scientific">Neobacillus thermocopriae</name>
    <dbReference type="NCBI Taxonomy" id="1215031"/>
    <lineage>
        <taxon>Bacteria</taxon>
        <taxon>Bacillati</taxon>
        <taxon>Bacillota</taxon>
        <taxon>Bacilli</taxon>
        <taxon>Bacillales</taxon>
        <taxon>Bacillaceae</taxon>
        <taxon>Neobacillus</taxon>
    </lineage>
</organism>
<dbReference type="InterPro" id="IPR008978">
    <property type="entry name" value="HSP20-like_chaperone"/>
</dbReference>
<protein>
    <submittedName>
        <fullName evidence="4">Hsp20/alpha crystallin family protein</fullName>
    </submittedName>
</protein>
<evidence type="ECO:0000313" key="4">
    <source>
        <dbReference type="EMBL" id="NEX79889.1"/>
    </source>
</evidence>
<dbReference type="CDD" id="cd06464">
    <property type="entry name" value="ACD_sHsps-like"/>
    <property type="match status" value="1"/>
</dbReference>
<reference evidence="4" key="1">
    <citation type="submission" date="2020-02" db="EMBL/GenBank/DDBJ databases">
        <title>Bacillus sedimentmangrovi sp. nov., isolated from sediment of the mangrove ecosystem.</title>
        <authorList>
            <person name="Liu G."/>
        </authorList>
    </citation>
    <scope>NUCLEOTIDE SEQUENCE [LARGE SCALE GENOMIC DNA]</scope>
    <source>
        <strain evidence="4">SgZ-7</strain>
    </source>
</reference>
<keyword evidence="5" id="KW-1185">Reference proteome</keyword>
<comment type="similarity">
    <text evidence="1 2">Belongs to the small heat shock protein (HSP20) family.</text>
</comment>
<dbReference type="PROSITE" id="PS01031">
    <property type="entry name" value="SHSP"/>
    <property type="match status" value="1"/>
</dbReference>
<proteinExistence type="inferred from homology"/>
<evidence type="ECO:0000256" key="2">
    <source>
        <dbReference type="RuleBase" id="RU003616"/>
    </source>
</evidence>
<feature type="domain" description="SHSP" evidence="3">
    <location>
        <begin position="27"/>
        <end position="137"/>
    </location>
</feature>
<dbReference type="InterPro" id="IPR002068">
    <property type="entry name" value="A-crystallin/Hsp20_dom"/>
</dbReference>
<dbReference type="PANTHER" id="PTHR11527">
    <property type="entry name" value="HEAT-SHOCK PROTEIN 20 FAMILY MEMBER"/>
    <property type="match status" value="1"/>
</dbReference>
<name>A0A6B3TUD2_9BACI</name>
<dbReference type="AlphaFoldDB" id="A0A6B3TUD2"/>
<dbReference type="Pfam" id="PF00011">
    <property type="entry name" value="HSP20"/>
    <property type="match status" value="1"/>
</dbReference>
<dbReference type="Gene3D" id="2.60.40.790">
    <property type="match status" value="1"/>
</dbReference>
<evidence type="ECO:0000259" key="3">
    <source>
        <dbReference type="PROSITE" id="PS01031"/>
    </source>
</evidence>
<evidence type="ECO:0000313" key="5">
    <source>
        <dbReference type="Proteomes" id="UP000481621"/>
    </source>
</evidence>
<comment type="caution">
    <text evidence="4">The sequence shown here is derived from an EMBL/GenBank/DDBJ whole genome shotgun (WGS) entry which is preliminary data.</text>
</comment>
<dbReference type="InterPro" id="IPR031107">
    <property type="entry name" value="Small_HSP"/>
</dbReference>
<dbReference type="SUPFAM" id="SSF49764">
    <property type="entry name" value="HSP20-like chaperones"/>
    <property type="match status" value="1"/>
</dbReference>
<sequence length="137" mass="16164">MKSMNEFFNEKPIKGFLQTMDEFFKRPFPFDAGFRLDLRETDNDYIVTAELPGVKREQIHIHANGNYLTITVENNELETREDERNNSFQRKYLRQHSSRTITLPQSINEKLVKASYRDGLLQIKIPRIKGTVIEIDD</sequence>